<keyword evidence="3" id="KW-1185">Reference proteome</keyword>
<keyword evidence="2" id="KW-0808">Transferase</keyword>
<dbReference type="SUPFAM" id="SSF53335">
    <property type="entry name" value="S-adenosyl-L-methionine-dependent methyltransferases"/>
    <property type="match status" value="1"/>
</dbReference>
<dbReference type="PANTHER" id="PTHR43591">
    <property type="entry name" value="METHYLTRANSFERASE"/>
    <property type="match status" value="1"/>
</dbReference>
<keyword evidence="2" id="KW-0489">Methyltransferase</keyword>
<protein>
    <submittedName>
        <fullName evidence="2">S-adenosyl-L-methionine-dependent methyltransferase</fullName>
    </submittedName>
</protein>
<dbReference type="CDD" id="cd02440">
    <property type="entry name" value="AdoMet_MTases"/>
    <property type="match status" value="1"/>
</dbReference>
<dbReference type="Gene3D" id="3.40.50.150">
    <property type="entry name" value="Vaccinia Virus protein VP39"/>
    <property type="match status" value="1"/>
</dbReference>
<evidence type="ECO:0000256" key="1">
    <source>
        <dbReference type="ARBA" id="ARBA00038158"/>
    </source>
</evidence>
<dbReference type="GO" id="GO:0008168">
    <property type="term" value="F:methyltransferase activity"/>
    <property type="evidence" value="ECO:0007669"/>
    <property type="project" value="UniProtKB-KW"/>
</dbReference>
<accession>A0A9P9H9S7</accession>
<name>A0A9P9H9S7_FUSSL</name>
<dbReference type="InterPro" id="IPR029063">
    <property type="entry name" value="SAM-dependent_MTases_sf"/>
</dbReference>
<sequence length="337" mass="37961">MADPVEKPHGALAVDTFDDDDSAISTLNTSSLTSLRSSVLRVQEENGRTYHSMSSGKYNYPNDERENDRLDIQHNVWLLTLDGELGLSPKISEPAKRVLDAGTGTGIWAVEYADLHPESEVIGVDLSPIQPSLVPPNCTFEVDDLEKEWTWSQKFDLVLSRVMTGCFVDMQEFIHKAYAHLEPGGYLEMQDLTNPLACDDGTLHEGLELYRLGHLLVEASDKAGRPNNTAPRYKEYLEKAGFVDVVEKKHKWPLNRWPKDKKYKEIGAWTCENLTSGLEGLLLALLTRFLDWEPEEVLAFCTLVRKQLRDTSIHAYIPVYVVYGKKPETAVEPSPSP</sequence>
<evidence type="ECO:0000313" key="3">
    <source>
        <dbReference type="Proteomes" id="UP000736672"/>
    </source>
</evidence>
<evidence type="ECO:0000313" key="2">
    <source>
        <dbReference type="EMBL" id="KAH7252968.1"/>
    </source>
</evidence>
<dbReference type="GO" id="GO:0032259">
    <property type="term" value="P:methylation"/>
    <property type="evidence" value="ECO:0007669"/>
    <property type="project" value="UniProtKB-KW"/>
</dbReference>
<gene>
    <name evidence="2" type="ORF">B0J15DRAFT_495236</name>
</gene>
<proteinExistence type="inferred from homology"/>
<dbReference type="Proteomes" id="UP000736672">
    <property type="component" value="Unassembled WGS sequence"/>
</dbReference>
<dbReference type="AlphaFoldDB" id="A0A9P9H9S7"/>
<reference evidence="2" key="1">
    <citation type="journal article" date="2021" name="Nat. Commun.">
        <title>Genetic determinants of endophytism in the Arabidopsis root mycobiome.</title>
        <authorList>
            <person name="Mesny F."/>
            <person name="Miyauchi S."/>
            <person name="Thiergart T."/>
            <person name="Pickel B."/>
            <person name="Atanasova L."/>
            <person name="Karlsson M."/>
            <person name="Huettel B."/>
            <person name="Barry K.W."/>
            <person name="Haridas S."/>
            <person name="Chen C."/>
            <person name="Bauer D."/>
            <person name="Andreopoulos W."/>
            <person name="Pangilinan J."/>
            <person name="LaButti K."/>
            <person name="Riley R."/>
            <person name="Lipzen A."/>
            <person name="Clum A."/>
            <person name="Drula E."/>
            <person name="Henrissat B."/>
            <person name="Kohler A."/>
            <person name="Grigoriev I.V."/>
            <person name="Martin F.M."/>
            <person name="Hacquard S."/>
        </authorList>
    </citation>
    <scope>NUCLEOTIDE SEQUENCE</scope>
    <source>
        <strain evidence="2">FSSC 5 MPI-SDFR-AT-0091</strain>
    </source>
</reference>
<comment type="caution">
    <text evidence="2">The sequence shown here is derived from an EMBL/GenBank/DDBJ whole genome shotgun (WGS) entry which is preliminary data.</text>
</comment>
<dbReference type="EMBL" id="JAGTJS010000011">
    <property type="protein sequence ID" value="KAH7252968.1"/>
    <property type="molecule type" value="Genomic_DNA"/>
</dbReference>
<comment type="similarity">
    <text evidence="1">Belongs to the methyltransferase superfamily. LaeA methyltransferase family.</text>
</comment>
<dbReference type="OrthoDB" id="2013972at2759"/>
<dbReference type="PANTHER" id="PTHR43591:SF24">
    <property type="entry name" value="2-METHOXY-6-POLYPRENYL-1,4-BENZOQUINOL METHYLASE, MITOCHONDRIAL"/>
    <property type="match status" value="1"/>
</dbReference>
<dbReference type="Pfam" id="PF13489">
    <property type="entry name" value="Methyltransf_23"/>
    <property type="match status" value="1"/>
</dbReference>
<organism evidence="2 3">
    <name type="scientific">Fusarium solani</name>
    <name type="common">Filamentous fungus</name>
    <dbReference type="NCBI Taxonomy" id="169388"/>
    <lineage>
        <taxon>Eukaryota</taxon>
        <taxon>Fungi</taxon>
        <taxon>Dikarya</taxon>
        <taxon>Ascomycota</taxon>
        <taxon>Pezizomycotina</taxon>
        <taxon>Sordariomycetes</taxon>
        <taxon>Hypocreomycetidae</taxon>
        <taxon>Hypocreales</taxon>
        <taxon>Nectriaceae</taxon>
        <taxon>Fusarium</taxon>
        <taxon>Fusarium solani species complex</taxon>
    </lineage>
</organism>